<evidence type="ECO:0000313" key="2">
    <source>
        <dbReference type="EMBL" id="TYI03860.1"/>
    </source>
</evidence>
<feature type="region of interest" description="Disordered" evidence="1">
    <location>
        <begin position="1"/>
        <end position="20"/>
    </location>
</feature>
<sequence length="32" mass="4023">MWKRNREETGEKERKKKEKRKFGVSRFKVNLV</sequence>
<evidence type="ECO:0000313" key="3">
    <source>
        <dbReference type="Proteomes" id="UP000322667"/>
    </source>
</evidence>
<dbReference type="EMBL" id="CM017620">
    <property type="protein sequence ID" value="TYI03860.1"/>
    <property type="molecule type" value="Genomic_DNA"/>
</dbReference>
<evidence type="ECO:0000256" key="1">
    <source>
        <dbReference type="SAM" id="MobiDB-lite"/>
    </source>
</evidence>
<gene>
    <name evidence="2" type="ORF">ES332_A11G371800v1</name>
</gene>
<dbReference type="Proteomes" id="UP000322667">
    <property type="component" value="Chromosome A11"/>
</dbReference>
<feature type="compositionally biased region" description="Basic and acidic residues" evidence="1">
    <location>
        <begin position="1"/>
        <end position="13"/>
    </location>
</feature>
<accession>A0A5D2NNS5</accession>
<reference evidence="2 3" key="1">
    <citation type="submission" date="2019-07" db="EMBL/GenBank/DDBJ databases">
        <title>WGS assembly of Gossypium tomentosum.</title>
        <authorList>
            <person name="Chen Z.J."/>
            <person name="Sreedasyam A."/>
            <person name="Ando A."/>
            <person name="Song Q."/>
            <person name="De L."/>
            <person name="Hulse-Kemp A."/>
            <person name="Ding M."/>
            <person name="Ye W."/>
            <person name="Kirkbride R."/>
            <person name="Jenkins J."/>
            <person name="Plott C."/>
            <person name="Lovell J."/>
            <person name="Lin Y.-M."/>
            <person name="Vaughn R."/>
            <person name="Liu B."/>
            <person name="Li W."/>
            <person name="Simpson S."/>
            <person name="Scheffler B."/>
            <person name="Saski C."/>
            <person name="Grover C."/>
            <person name="Hu G."/>
            <person name="Conover J."/>
            <person name="Carlson J."/>
            <person name="Shu S."/>
            <person name="Boston L."/>
            <person name="Williams M."/>
            <person name="Peterson D."/>
            <person name="Mcgee K."/>
            <person name="Jones D."/>
            <person name="Wendel J."/>
            <person name="Stelly D."/>
            <person name="Grimwood J."/>
            <person name="Schmutz J."/>
        </authorList>
    </citation>
    <scope>NUCLEOTIDE SEQUENCE [LARGE SCALE GENOMIC DNA]</scope>
    <source>
        <strain evidence="2">7179.01</strain>
    </source>
</reference>
<dbReference type="AlphaFoldDB" id="A0A5D2NNS5"/>
<proteinExistence type="predicted"/>
<name>A0A5D2NNS5_GOSTO</name>
<keyword evidence="3" id="KW-1185">Reference proteome</keyword>
<protein>
    <submittedName>
        <fullName evidence="2">Uncharacterized protein</fullName>
    </submittedName>
</protein>
<organism evidence="2 3">
    <name type="scientific">Gossypium tomentosum</name>
    <name type="common">Hawaiian cotton</name>
    <name type="synonym">Gossypium sandvicense</name>
    <dbReference type="NCBI Taxonomy" id="34277"/>
    <lineage>
        <taxon>Eukaryota</taxon>
        <taxon>Viridiplantae</taxon>
        <taxon>Streptophyta</taxon>
        <taxon>Embryophyta</taxon>
        <taxon>Tracheophyta</taxon>
        <taxon>Spermatophyta</taxon>
        <taxon>Magnoliopsida</taxon>
        <taxon>eudicotyledons</taxon>
        <taxon>Gunneridae</taxon>
        <taxon>Pentapetalae</taxon>
        <taxon>rosids</taxon>
        <taxon>malvids</taxon>
        <taxon>Malvales</taxon>
        <taxon>Malvaceae</taxon>
        <taxon>Malvoideae</taxon>
        <taxon>Gossypium</taxon>
    </lineage>
</organism>